<dbReference type="InterPro" id="IPR002938">
    <property type="entry name" value="FAD-bd"/>
</dbReference>
<dbReference type="EMBL" id="MAUJ01000001">
    <property type="protein sequence ID" value="OCQ23694.1"/>
    <property type="molecule type" value="Genomic_DNA"/>
</dbReference>
<name>A0A1C0TWS8_9GAMM</name>
<dbReference type="PRINTS" id="PR00420">
    <property type="entry name" value="RNGMNOXGNASE"/>
</dbReference>
<evidence type="ECO:0000256" key="1">
    <source>
        <dbReference type="ARBA" id="ARBA00023002"/>
    </source>
</evidence>
<accession>A0A1C0TWS8</accession>
<evidence type="ECO:0000259" key="3">
    <source>
        <dbReference type="Pfam" id="PF01494"/>
    </source>
</evidence>
<dbReference type="InterPro" id="IPR050493">
    <property type="entry name" value="FAD-dep_Monooxygenase_BioMet"/>
</dbReference>
<gene>
    <name evidence="4" type="ORF">A7985_07060</name>
</gene>
<dbReference type="PANTHER" id="PTHR13789">
    <property type="entry name" value="MONOOXYGENASE"/>
    <property type="match status" value="1"/>
</dbReference>
<comment type="caution">
    <text evidence="4">The sequence shown here is derived from an EMBL/GenBank/DDBJ whole genome shotgun (WGS) entry which is preliminary data.</text>
</comment>
<dbReference type="SUPFAM" id="SSF51905">
    <property type="entry name" value="FAD/NAD(P)-binding domain"/>
    <property type="match status" value="1"/>
</dbReference>
<reference evidence="5" key="1">
    <citation type="submission" date="2016-07" db="EMBL/GenBank/DDBJ databases">
        <authorList>
            <person name="Florea S."/>
            <person name="Webb J.S."/>
            <person name="Jaromczyk J."/>
            <person name="Schardl C.L."/>
        </authorList>
    </citation>
    <scope>NUCLEOTIDE SEQUENCE [LARGE SCALE GENOMIC DNA]</scope>
    <source>
        <strain evidence="5">IPB1</strain>
    </source>
</reference>
<dbReference type="InterPro" id="IPR036188">
    <property type="entry name" value="FAD/NAD-bd_sf"/>
</dbReference>
<sequence>MKINIAIVGAGVAGLALAILATEHGHNVTVFEQKNTLASIGAGVTLWPNATFVLDQLNLLEEVMQISGKPLTMCSIDKYGNAQTLMNIEQLNKACGYPSLTILRQDLMRILYQKAQSLGIKIQFQYPVDKQSLHLFMDQFDLVVGADGRMRSTTRQLMFGQHYQPQYQGFINIVGTSPLSTQLANTIIEYRGGGQRFGIVPSHPGTCYWAAAWPEPLNQEKTSVDWATELTHRFKDWPNAIRQAIQSRYLADVKPIFLHDLAPLPHWHNKNLLLIGDAAHASLPTSGQGACQALEDAWHLVTVLTHDLPLKKALKAFYQRRIEKTTAAQAAGRHIAAQTFSSDDTEMVNRTLPDTNQLSQFWMQGLTSDPAVYQPHLE</sequence>
<organism evidence="4 5">
    <name type="scientific">Pseudoalteromonas luteoviolacea</name>
    <dbReference type="NCBI Taxonomy" id="43657"/>
    <lineage>
        <taxon>Bacteria</taxon>
        <taxon>Pseudomonadati</taxon>
        <taxon>Pseudomonadota</taxon>
        <taxon>Gammaproteobacteria</taxon>
        <taxon>Alteromonadales</taxon>
        <taxon>Pseudoalteromonadaceae</taxon>
        <taxon>Pseudoalteromonas</taxon>
    </lineage>
</organism>
<feature type="domain" description="FAD-binding" evidence="3">
    <location>
        <begin position="141"/>
        <end position="307"/>
    </location>
</feature>
<dbReference type="GO" id="GO:0004497">
    <property type="term" value="F:monooxygenase activity"/>
    <property type="evidence" value="ECO:0007669"/>
    <property type="project" value="UniProtKB-KW"/>
</dbReference>
<evidence type="ECO:0000313" key="5">
    <source>
        <dbReference type="Proteomes" id="UP000093366"/>
    </source>
</evidence>
<keyword evidence="1" id="KW-0560">Oxidoreductase</keyword>
<dbReference type="PANTHER" id="PTHR13789:SF309">
    <property type="entry name" value="PUTATIVE (AFU_ORTHOLOGUE AFUA_6G14510)-RELATED"/>
    <property type="match status" value="1"/>
</dbReference>
<evidence type="ECO:0000313" key="4">
    <source>
        <dbReference type="EMBL" id="OCQ23694.1"/>
    </source>
</evidence>
<dbReference type="GO" id="GO:0071949">
    <property type="term" value="F:FAD binding"/>
    <property type="evidence" value="ECO:0007669"/>
    <property type="project" value="InterPro"/>
</dbReference>
<dbReference type="Pfam" id="PF01494">
    <property type="entry name" value="FAD_binding_3"/>
    <property type="match status" value="2"/>
</dbReference>
<keyword evidence="2" id="KW-0503">Monooxygenase</keyword>
<dbReference type="OrthoDB" id="9782160at2"/>
<evidence type="ECO:0000256" key="2">
    <source>
        <dbReference type="ARBA" id="ARBA00023033"/>
    </source>
</evidence>
<proteinExistence type="predicted"/>
<dbReference type="Gene3D" id="3.50.50.60">
    <property type="entry name" value="FAD/NAD(P)-binding domain"/>
    <property type="match status" value="1"/>
</dbReference>
<feature type="domain" description="FAD-binding" evidence="3">
    <location>
        <begin position="4"/>
        <end position="126"/>
    </location>
</feature>
<dbReference type="AlphaFoldDB" id="A0A1C0TWS8"/>
<dbReference type="RefSeq" id="WP_065789708.1">
    <property type="nucleotide sequence ID" value="NZ_MAUJ01000001.1"/>
</dbReference>
<dbReference type="Proteomes" id="UP000093366">
    <property type="component" value="Unassembled WGS sequence"/>
</dbReference>
<protein>
    <recommendedName>
        <fullName evidence="3">FAD-binding domain-containing protein</fullName>
    </recommendedName>
</protein>